<evidence type="ECO:0000313" key="1">
    <source>
        <dbReference type="EMBL" id="VWC49482.1"/>
    </source>
</evidence>
<name>A0A6P2SN73_9BURK</name>
<reference evidence="1 2" key="1">
    <citation type="submission" date="2019-09" db="EMBL/GenBank/DDBJ databases">
        <authorList>
            <person name="Depoorter E."/>
        </authorList>
    </citation>
    <scope>NUCLEOTIDE SEQUENCE [LARGE SCALE GENOMIC DNA]</scope>
    <source>
        <strain evidence="1">LMG 13014</strain>
    </source>
</reference>
<dbReference type="RefSeq" id="WP_175026262.1">
    <property type="nucleotide sequence ID" value="NZ_CABVQC010000088.1"/>
</dbReference>
<accession>A0A6P2SN73</accession>
<organism evidence="1 2">
    <name type="scientific">Burkholderia aenigmatica</name>
    <dbReference type="NCBI Taxonomy" id="2015348"/>
    <lineage>
        <taxon>Bacteria</taxon>
        <taxon>Pseudomonadati</taxon>
        <taxon>Pseudomonadota</taxon>
        <taxon>Betaproteobacteria</taxon>
        <taxon>Burkholderiales</taxon>
        <taxon>Burkholderiaceae</taxon>
        <taxon>Burkholderia</taxon>
        <taxon>Burkholderia cepacia complex</taxon>
    </lineage>
</organism>
<dbReference type="EMBL" id="CABVQC010000088">
    <property type="protein sequence ID" value="VWC49482.1"/>
    <property type="molecule type" value="Genomic_DNA"/>
</dbReference>
<proteinExistence type="predicted"/>
<sequence>MQTTELLQELIDAVEAGGDAATFLGEAFISFYRGGKNKVDLRDSCKLDQRNFQLFTEMLTLRRRPGWSDDELHRVEQQIKKLLQITA</sequence>
<gene>
    <name evidence="1" type="ORF">BLA13014_07598</name>
</gene>
<dbReference type="AlphaFoldDB" id="A0A6P2SN73"/>
<protein>
    <submittedName>
        <fullName evidence="1">Uncharacterized protein</fullName>
    </submittedName>
</protein>
<dbReference type="Proteomes" id="UP000494261">
    <property type="component" value="Unassembled WGS sequence"/>
</dbReference>
<evidence type="ECO:0000313" key="2">
    <source>
        <dbReference type="Proteomes" id="UP000494261"/>
    </source>
</evidence>